<dbReference type="PANTHER" id="PTHR46268">
    <property type="entry name" value="STRESS RESPONSE PROTEIN NHAX"/>
    <property type="match status" value="1"/>
</dbReference>
<dbReference type="AlphaFoldDB" id="A0A1I4CBW1"/>
<dbReference type="STRING" id="553466.SAMN04487950_1033"/>
<comment type="similarity">
    <text evidence="1">Belongs to the universal stress protein A family.</text>
</comment>
<proteinExistence type="inferred from homology"/>
<dbReference type="Gene3D" id="3.40.50.620">
    <property type="entry name" value="HUPs"/>
    <property type="match status" value="1"/>
</dbReference>
<dbReference type="InterPro" id="IPR014729">
    <property type="entry name" value="Rossmann-like_a/b/a_fold"/>
</dbReference>
<dbReference type="SUPFAM" id="SSF52402">
    <property type="entry name" value="Adenine nucleotide alpha hydrolases-like"/>
    <property type="match status" value="1"/>
</dbReference>
<gene>
    <name evidence="3" type="ORF">SAMN04487950_1033</name>
</gene>
<dbReference type="InterPro" id="IPR006016">
    <property type="entry name" value="UspA"/>
</dbReference>
<dbReference type="InterPro" id="IPR006015">
    <property type="entry name" value="Universal_stress_UspA"/>
</dbReference>
<sequence length="138" mass="14247">MPKRILIPIDGSPQSAQAIEFALAEWPDAELTLLHVINPAEAASSPGAGVPSGAEQWFENAKADSETLLAEATPPGATVSTMTEVGRPAQAIVEVAEEAGFDHIVMGSHGRTGVSRIILGSVAEAVVRNATVPATVVR</sequence>
<dbReference type="CDD" id="cd00293">
    <property type="entry name" value="USP-like"/>
    <property type="match status" value="1"/>
</dbReference>
<protein>
    <submittedName>
        <fullName evidence="3">Nucleotide-binding universal stress protein, UspA family</fullName>
    </submittedName>
</protein>
<dbReference type="PRINTS" id="PR01438">
    <property type="entry name" value="UNVRSLSTRESS"/>
</dbReference>
<name>A0A1I4CBW1_9EURY</name>
<dbReference type="Pfam" id="PF00582">
    <property type="entry name" value="Usp"/>
    <property type="match status" value="1"/>
</dbReference>
<accession>A0A1I4CBW1</accession>
<evidence type="ECO:0000259" key="2">
    <source>
        <dbReference type="Pfam" id="PF00582"/>
    </source>
</evidence>
<keyword evidence="4" id="KW-1185">Reference proteome</keyword>
<evidence type="ECO:0000313" key="3">
    <source>
        <dbReference type="EMBL" id="SFK77521.1"/>
    </source>
</evidence>
<evidence type="ECO:0000256" key="1">
    <source>
        <dbReference type="ARBA" id="ARBA00008791"/>
    </source>
</evidence>
<organism evidence="3 4">
    <name type="scientific">Halogranum rubrum</name>
    <dbReference type="NCBI Taxonomy" id="553466"/>
    <lineage>
        <taxon>Archaea</taxon>
        <taxon>Methanobacteriati</taxon>
        <taxon>Methanobacteriota</taxon>
        <taxon>Stenosarchaea group</taxon>
        <taxon>Halobacteria</taxon>
        <taxon>Halobacteriales</taxon>
        <taxon>Haloferacaceae</taxon>
    </lineage>
</organism>
<dbReference type="Proteomes" id="UP000199607">
    <property type="component" value="Unassembled WGS sequence"/>
</dbReference>
<dbReference type="EMBL" id="FOTC01000001">
    <property type="protein sequence ID" value="SFK77521.1"/>
    <property type="molecule type" value="Genomic_DNA"/>
</dbReference>
<reference evidence="4" key="1">
    <citation type="submission" date="2016-10" db="EMBL/GenBank/DDBJ databases">
        <authorList>
            <person name="Varghese N."/>
            <person name="Submissions S."/>
        </authorList>
    </citation>
    <scope>NUCLEOTIDE SEQUENCE [LARGE SCALE GENOMIC DNA]</scope>
    <source>
        <strain evidence="4">CGMCC 1.7738</strain>
    </source>
</reference>
<evidence type="ECO:0000313" key="4">
    <source>
        <dbReference type="Proteomes" id="UP000199607"/>
    </source>
</evidence>
<dbReference type="PANTHER" id="PTHR46268:SF24">
    <property type="entry name" value="UNIVERSAL STRESS PROTEIN"/>
    <property type="match status" value="1"/>
</dbReference>
<feature type="domain" description="UspA" evidence="2">
    <location>
        <begin position="1"/>
        <end position="138"/>
    </location>
</feature>
<dbReference type="RefSeq" id="WP_089866546.1">
    <property type="nucleotide sequence ID" value="NZ_FOTC01000001.1"/>
</dbReference>